<feature type="compositionally biased region" description="Basic and acidic residues" evidence="3">
    <location>
        <begin position="1"/>
        <end position="27"/>
    </location>
</feature>
<dbReference type="CDD" id="cd05387">
    <property type="entry name" value="BY-kinase"/>
    <property type="match status" value="1"/>
</dbReference>
<evidence type="ECO:0000256" key="1">
    <source>
        <dbReference type="ARBA" id="ARBA00022741"/>
    </source>
</evidence>
<gene>
    <name evidence="4" type="ORF">ACGRVM_02980</name>
</gene>
<sequence>MFQRFKESGRRTERKPQGDAAPQKDDDLPFDLELTRRVRGARMAPKWGTRDPAEPPLMGEGFDAEAFEAFEGEDMDDVADLPDLSEEPRLCELVLRDDIRSGWSGAWDALPTARFGHGSAPLEVQARLLGQDRAILRAFDDLRTQLLRTMHGAGWSRIAITAPTGGSGASFTALNLALCIARIPGMRALLIDLDQRDPSIAAMLGMRAGGGLQALLAGEIAPEEHLVKPCGTLALGLGRGRSETASELLHARQTGAVVDDMLDRLHPDIALFDLPAMLEHDDLEAFLPHVDGVLLVADATRTLAPQITECERRLEGKTNLLGIILNRTRPERRSRAGARRAA</sequence>
<dbReference type="InterPro" id="IPR005702">
    <property type="entry name" value="Wzc-like_C"/>
</dbReference>
<keyword evidence="1" id="KW-0547">Nucleotide-binding</keyword>
<organism evidence="4 5">
    <name type="scientific">Roseovarius aquimarinus</name>
    <dbReference type="NCBI Taxonomy" id="1229156"/>
    <lineage>
        <taxon>Bacteria</taxon>
        <taxon>Pseudomonadati</taxon>
        <taxon>Pseudomonadota</taxon>
        <taxon>Alphaproteobacteria</taxon>
        <taxon>Rhodobacterales</taxon>
        <taxon>Roseobacteraceae</taxon>
        <taxon>Roseovarius</taxon>
    </lineage>
</organism>
<feature type="region of interest" description="Disordered" evidence="3">
    <location>
        <begin position="1"/>
        <end position="32"/>
    </location>
</feature>
<keyword evidence="4" id="KW-0808">Transferase</keyword>
<comment type="caution">
    <text evidence="4">The sequence shown here is derived from an EMBL/GenBank/DDBJ whole genome shotgun (WGS) entry which is preliminary data.</text>
</comment>
<keyword evidence="4" id="KW-0418">Kinase</keyword>
<dbReference type="RefSeq" id="WP_377168851.1">
    <property type="nucleotide sequence ID" value="NZ_JBHTJC010000001.1"/>
</dbReference>
<evidence type="ECO:0000313" key="4">
    <source>
        <dbReference type="EMBL" id="MFH0252840.1"/>
    </source>
</evidence>
<reference evidence="4 5" key="1">
    <citation type="submission" date="2024-10" db="EMBL/GenBank/DDBJ databases">
        <authorList>
            <person name="Yang X.-N."/>
        </authorList>
    </citation>
    <scope>NUCLEOTIDE SEQUENCE [LARGE SCALE GENOMIC DNA]</scope>
    <source>
        <strain evidence="4 5">CAU 1059</strain>
    </source>
</reference>
<dbReference type="PANTHER" id="PTHR32309:SF31">
    <property type="entry name" value="CAPSULAR EXOPOLYSACCHARIDE FAMILY"/>
    <property type="match status" value="1"/>
</dbReference>
<proteinExistence type="predicted"/>
<dbReference type="InterPro" id="IPR027417">
    <property type="entry name" value="P-loop_NTPase"/>
</dbReference>
<name>A0ABW7I4D2_9RHOB</name>
<dbReference type="GO" id="GO:0004715">
    <property type="term" value="F:non-membrane spanning protein tyrosine kinase activity"/>
    <property type="evidence" value="ECO:0007669"/>
    <property type="project" value="UniProtKB-EC"/>
</dbReference>
<dbReference type="Proteomes" id="UP001607157">
    <property type="component" value="Unassembled WGS sequence"/>
</dbReference>
<accession>A0ABW7I4D2</accession>
<dbReference type="PANTHER" id="PTHR32309">
    <property type="entry name" value="TYROSINE-PROTEIN KINASE"/>
    <property type="match status" value="1"/>
</dbReference>
<evidence type="ECO:0000256" key="3">
    <source>
        <dbReference type="SAM" id="MobiDB-lite"/>
    </source>
</evidence>
<keyword evidence="2" id="KW-0067">ATP-binding</keyword>
<evidence type="ECO:0000256" key="2">
    <source>
        <dbReference type="ARBA" id="ARBA00022840"/>
    </source>
</evidence>
<evidence type="ECO:0000313" key="5">
    <source>
        <dbReference type="Proteomes" id="UP001607157"/>
    </source>
</evidence>
<dbReference type="SUPFAM" id="SSF52540">
    <property type="entry name" value="P-loop containing nucleoside triphosphate hydrolases"/>
    <property type="match status" value="1"/>
</dbReference>
<dbReference type="EMBL" id="JBIHMM010000001">
    <property type="protein sequence ID" value="MFH0252840.1"/>
    <property type="molecule type" value="Genomic_DNA"/>
</dbReference>
<protein>
    <submittedName>
        <fullName evidence="4">CpsD/CapB family tyrosine-protein kinase</fullName>
        <ecNumber evidence="4">2.7.10.2</ecNumber>
    </submittedName>
</protein>
<keyword evidence="5" id="KW-1185">Reference proteome</keyword>
<dbReference type="InterPro" id="IPR050445">
    <property type="entry name" value="Bact_polysacc_biosynth/exp"/>
</dbReference>
<dbReference type="Gene3D" id="3.40.50.300">
    <property type="entry name" value="P-loop containing nucleotide triphosphate hydrolases"/>
    <property type="match status" value="1"/>
</dbReference>
<dbReference type="EC" id="2.7.10.2" evidence="4"/>